<evidence type="ECO:0000313" key="3">
    <source>
        <dbReference type="Proteomes" id="UP000188268"/>
    </source>
</evidence>
<evidence type="ECO:0000313" key="2">
    <source>
        <dbReference type="EMBL" id="OMO65974.1"/>
    </source>
</evidence>
<dbReference type="Proteomes" id="UP000188268">
    <property type="component" value="Unassembled WGS sequence"/>
</dbReference>
<sequence>MSVPNQRNRLKPSELGLDCGFVVQLIPSVITDGSNRGGEGDGIEAVGEDGDEGRVWRRGSEGDEDEGTEGEAVIVFLILKETSAILAYVVARPFKTTNGERRLLK</sequence>
<proteinExistence type="predicted"/>
<name>A0A1R3H6L2_COCAP</name>
<keyword evidence="3" id="KW-1185">Reference proteome</keyword>
<dbReference type="Gramene" id="OMO65974">
    <property type="protein sequence ID" value="OMO65974"/>
    <property type="gene ID" value="CCACVL1_21324"/>
</dbReference>
<organism evidence="2 3">
    <name type="scientific">Corchorus capsularis</name>
    <name type="common">Jute</name>
    <dbReference type="NCBI Taxonomy" id="210143"/>
    <lineage>
        <taxon>Eukaryota</taxon>
        <taxon>Viridiplantae</taxon>
        <taxon>Streptophyta</taxon>
        <taxon>Embryophyta</taxon>
        <taxon>Tracheophyta</taxon>
        <taxon>Spermatophyta</taxon>
        <taxon>Magnoliopsida</taxon>
        <taxon>eudicotyledons</taxon>
        <taxon>Gunneridae</taxon>
        <taxon>Pentapetalae</taxon>
        <taxon>rosids</taxon>
        <taxon>malvids</taxon>
        <taxon>Malvales</taxon>
        <taxon>Malvaceae</taxon>
        <taxon>Grewioideae</taxon>
        <taxon>Apeibeae</taxon>
        <taxon>Corchorus</taxon>
    </lineage>
</organism>
<dbReference type="AlphaFoldDB" id="A0A1R3H6L2"/>
<gene>
    <name evidence="2" type="ORF">CCACVL1_21324</name>
</gene>
<feature type="region of interest" description="Disordered" evidence="1">
    <location>
        <begin position="32"/>
        <end position="67"/>
    </location>
</feature>
<comment type="caution">
    <text evidence="2">The sequence shown here is derived from an EMBL/GenBank/DDBJ whole genome shotgun (WGS) entry which is preliminary data.</text>
</comment>
<dbReference type="EMBL" id="AWWV01012577">
    <property type="protein sequence ID" value="OMO65974.1"/>
    <property type="molecule type" value="Genomic_DNA"/>
</dbReference>
<evidence type="ECO:0000256" key="1">
    <source>
        <dbReference type="SAM" id="MobiDB-lite"/>
    </source>
</evidence>
<accession>A0A1R3H6L2</accession>
<protein>
    <submittedName>
        <fullName evidence="2">Uncharacterized protein</fullName>
    </submittedName>
</protein>
<reference evidence="2 3" key="1">
    <citation type="submission" date="2013-09" db="EMBL/GenBank/DDBJ databases">
        <title>Corchorus capsularis genome sequencing.</title>
        <authorList>
            <person name="Alam M."/>
            <person name="Haque M.S."/>
            <person name="Islam M.S."/>
            <person name="Emdad E.M."/>
            <person name="Islam M.M."/>
            <person name="Ahmed B."/>
            <person name="Halim A."/>
            <person name="Hossen Q.M.M."/>
            <person name="Hossain M.Z."/>
            <person name="Ahmed R."/>
            <person name="Khan M.M."/>
            <person name="Islam R."/>
            <person name="Rashid M.M."/>
            <person name="Khan S.A."/>
            <person name="Rahman M.S."/>
            <person name="Alam M."/>
        </authorList>
    </citation>
    <scope>NUCLEOTIDE SEQUENCE [LARGE SCALE GENOMIC DNA]</scope>
    <source>
        <strain evidence="3">cv. CVL-1</strain>
        <tissue evidence="2">Whole seedling</tissue>
    </source>
</reference>
<feature type="compositionally biased region" description="Basic and acidic residues" evidence="1">
    <location>
        <begin position="52"/>
        <end position="61"/>
    </location>
</feature>